<sequence>MIEFDGGLFLQHVIQKTFQRCCEASSHQQARKYVSFGTFSDHEEDNDLNFSSFSLIYLDQLVPTSSSSLNTQQQGTKIKTSNSPQQLKTKLEKAVKHFVDVLTRVLCSREWKVEPPQFVNILSSRLLFVKDRQQFSLVHLACDTNQVQLLEWIQMYSSETSVNCSTVVNTHVERIDVKDSTLWSLKDSNGLEPLFYAVNSSSKDCVAFLCSKSSVREEQLNLRRDGFGNLPIIASFKKGDYDMCDLLQLFGAKIDLCGGLAFGMGLQETLMHYAMRKRDIKAVRYLACHSSKAILKKNHRDETPLFQCLNDKRGMYTSSEEEVTTTNFGGKGGCDGCAVTIPNHVFFLSTILDEGKTLFGEEQFHKALLSKNSFGRNLLMESIVMNDFEVTRMICSFLLSHYGLSASSYLFIPAGGGDTSNITFLNQLIDDRDFEDSTIFHIASRYIGSYLSITNSTVRDIFKLLKELFVVTQKSNQSLKDFLKNNPSKYYRLSSGSKSLSKSIKFWIKLE</sequence>
<dbReference type="SMART" id="SM00248">
    <property type="entry name" value="ANK"/>
    <property type="match status" value="4"/>
</dbReference>
<evidence type="ECO:0000313" key="2">
    <source>
        <dbReference type="Proteomes" id="UP000444721"/>
    </source>
</evidence>
<keyword evidence="2" id="KW-1185">Reference proteome</keyword>
<dbReference type="AlphaFoldDB" id="A0A6A5BFY0"/>
<dbReference type="OMA" id="CCELNIC"/>
<dbReference type="VEuPathDB" id="AmoebaDB:NfTy_092180"/>
<reference evidence="1 2" key="1">
    <citation type="journal article" date="2019" name="Sci. Rep.">
        <title>Nanopore sequencing improves the draft genome of the human pathogenic amoeba Naegleria fowleri.</title>
        <authorList>
            <person name="Liechti N."/>
            <person name="Schurch N."/>
            <person name="Bruggmann R."/>
            <person name="Wittwer M."/>
        </authorList>
    </citation>
    <scope>NUCLEOTIDE SEQUENCE [LARGE SCALE GENOMIC DNA]</scope>
    <source>
        <strain evidence="1 2">ATCC 30894</strain>
    </source>
</reference>
<dbReference type="VEuPathDB" id="AmoebaDB:FDP41_008095"/>
<dbReference type="SUPFAM" id="SSF48403">
    <property type="entry name" value="Ankyrin repeat"/>
    <property type="match status" value="1"/>
</dbReference>
<protein>
    <submittedName>
        <fullName evidence="1">Uncharacterized protein</fullName>
    </submittedName>
</protein>
<dbReference type="RefSeq" id="XP_044558104.1">
    <property type="nucleotide sequence ID" value="XM_044711911.1"/>
</dbReference>
<comment type="caution">
    <text evidence="1">The sequence shown here is derived from an EMBL/GenBank/DDBJ whole genome shotgun (WGS) entry which is preliminary data.</text>
</comment>
<dbReference type="EMBL" id="VFQX01000060">
    <property type="protein sequence ID" value="KAF0973391.1"/>
    <property type="molecule type" value="Genomic_DNA"/>
</dbReference>
<dbReference type="Proteomes" id="UP000444721">
    <property type="component" value="Unassembled WGS sequence"/>
</dbReference>
<dbReference type="GeneID" id="68115313"/>
<evidence type="ECO:0000313" key="1">
    <source>
        <dbReference type="EMBL" id="KAF0973391.1"/>
    </source>
</evidence>
<proteinExistence type="predicted"/>
<organism evidence="1 2">
    <name type="scientific">Naegleria fowleri</name>
    <name type="common">Brain eating amoeba</name>
    <dbReference type="NCBI Taxonomy" id="5763"/>
    <lineage>
        <taxon>Eukaryota</taxon>
        <taxon>Discoba</taxon>
        <taxon>Heterolobosea</taxon>
        <taxon>Tetramitia</taxon>
        <taxon>Eutetramitia</taxon>
        <taxon>Vahlkampfiidae</taxon>
        <taxon>Naegleria</taxon>
    </lineage>
</organism>
<accession>A0A6A5BFY0</accession>
<dbReference type="InterPro" id="IPR036770">
    <property type="entry name" value="Ankyrin_rpt-contain_sf"/>
</dbReference>
<dbReference type="Gene3D" id="1.25.40.20">
    <property type="entry name" value="Ankyrin repeat-containing domain"/>
    <property type="match status" value="1"/>
</dbReference>
<gene>
    <name evidence="1" type="ORF">FDP41_008095</name>
</gene>
<dbReference type="InterPro" id="IPR002110">
    <property type="entry name" value="Ankyrin_rpt"/>
</dbReference>
<dbReference type="OrthoDB" id="10266001at2759"/>
<dbReference type="VEuPathDB" id="AmoebaDB:NF0055240"/>
<name>A0A6A5BFY0_NAEFO</name>